<comment type="caution">
    <text evidence="2">The sequence shown here is derived from an EMBL/GenBank/DDBJ whole genome shotgun (WGS) entry which is preliminary data.</text>
</comment>
<evidence type="ECO:0000313" key="3">
    <source>
        <dbReference type="Proteomes" id="UP000050525"/>
    </source>
</evidence>
<gene>
    <name evidence="2" type="ORF">Y1Q_0013165</name>
</gene>
<organism evidence="2 3">
    <name type="scientific">Alligator mississippiensis</name>
    <name type="common">American alligator</name>
    <dbReference type="NCBI Taxonomy" id="8496"/>
    <lineage>
        <taxon>Eukaryota</taxon>
        <taxon>Metazoa</taxon>
        <taxon>Chordata</taxon>
        <taxon>Craniata</taxon>
        <taxon>Vertebrata</taxon>
        <taxon>Euteleostomi</taxon>
        <taxon>Archelosauria</taxon>
        <taxon>Archosauria</taxon>
        <taxon>Crocodylia</taxon>
        <taxon>Alligatoridae</taxon>
        <taxon>Alligatorinae</taxon>
        <taxon>Alligator</taxon>
    </lineage>
</organism>
<accession>A0A151MYN3</accession>
<proteinExistence type="predicted"/>
<evidence type="ECO:0000256" key="1">
    <source>
        <dbReference type="SAM" id="MobiDB-lite"/>
    </source>
</evidence>
<reference evidence="2 3" key="1">
    <citation type="journal article" date="2012" name="Genome Biol.">
        <title>Sequencing three crocodilian genomes to illuminate the evolution of archosaurs and amniotes.</title>
        <authorList>
            <person name="St John J.A."/>
            <person name="Braun E.L."/>
            <person name="Isberg S.R."/>
            <person name="Miles L.G."/>
            <person name="Chong A.Y."/>
            <person name="Gongora J."/>
            <person name="Dalzell P."/>
            <person name="Moran C."/>
            <person name="Bed'hom B."/>
            <person name="Abzhanov A."/>
            <person name="Burgess S.C."/>
            <person name="Cooksey A.M."/>
            <person name="Castoe T.A."/>
            <person name="Crawford N.G."/>
            <person name="Densmore L.D."/>
            <person name="Drew J.C."/>
            <person name="Edwards S.V."/>
            <person name="Faircloth B.C."/>
            <person name="Fujita M.K."/>
            <person name="Greenwold M.J."/>
            <person name="Hoffmann F.G."/>
            <person name="Howard J.M."/>
            <person name="Iguchi T."/>
            <person name="Janes D.E."/>
            <person name="Khan S.Y."/>
            <person name="Kohno S."/>
            <person name="de Koning A.J."/>
            <person name="Lance S.L."/>
            <person name="McCarthy F.M."/>
            <person name="McCormack J.E."/>
            <person name="Merchant M.E."/>
            <person name="Peterson D.G."/>
            <person name="Pollock D.D."/>
            <person name="Pourmand N."/>
            <person name="Raney B.J."/>
            <person name="Roessler K.A."/>
            <person name="Sanford J.R."/>
            <person name="Sawyer R.H."/>
            <person name="Schmidt C.J."/>
            <person name="Triplett E.W."/>
            <person name="Tuberville T.D."/>
            <person name="Venegas-Anaya M."/>
            <person name="Howard J.T."/>
            <person name="Jarvis E.D."/>
            <person name="Guillette L.J.Jr."/>
            <person name="Glenn T.C."/>
            <person name="Green R.E."/>
            <person name="Ray D.A."/>
        </authorList>
    </citation>
    <scope>NUCLEOTIDE SEQUENCE [LARGE SCALE GENOMIC DNA]</scope>
    <source>
        <strain evidence="2">KSC_2009_1</strain>
    </source>
</reference>
<dbReference type="AlphaFoldDB" id="A0A151MYN3"/>
<protein>
    <submittedName>
        <fullName evidence="2">Uncharacterized protein</fullName>
    </submittedName>
</protein>
<feature type="region of interest" description="Disordered" evidence="1">
    <location>
        <begin position="1"/>
        <end position="133"/>
    </location>
</feature>
<dbReference type="EMBL" id="AKHW03004635">
    <property type="protein sequence ID" value="KYO29584.1"/>
    <property type="molecule type" value="Genomic_DNA"/>
</dbReference>
<feature type="compositionally biased region" description="Low complexity" evidence="1">
    <location>
        <begin position="118"/>
        <end position="133"/>
    </location>
</feature>
<evidence type="ECO:0000313" key="2">
    <source>
        <dbReference type="EMBL" id="KYO29584.1"/>
    </source>
</evidence>
<dbReference type="Proteomes" id="UP000050525">
    <property type="component" value="Unassembled WGS sequence"/>
</dbReference>
<keyword evidence="3" id="KW-1185">Reference proteome</keyword>
<sequence>MEAPAGPGTARHGQSTEPVCAGPQRRRKPGHPAVSPQPDRGMSHGTGERQAISGWTHHPVLPGPQLLPQERQATEHGAARYEAAPAQEAVEREAFKAAEKEAVESEASDAMEREALESEALASKASASSGSFG</sequence>
<feature type="compositionally biased region" description="Basic and acidic residues" evidence="1">
    <location>
        <begin position="89"/>
        <end position="103"/>
    </location>
</feature>
<name>A0A151MYN3_ALLMI</name>